<organism evidence="3 4">
    <name type="scientific">Choanephora cucurbitarum</name>
    <dbReference type="NCBI Taxonomy" id="101091"/>
    <lineage>
        <taxon>Eukaryota</taxon>
        <taxon>Fungi</taxon>
        <taxon>Fungi incertae sedis</taxon>
        <taxon>Mucoromycota</taxon>
        <taxon>Mucoromycotina</taxon>
        <taxon>Mucoromycetes</taxon>
        <taxon>Mucorales</taxon>
        <taxon>Mucorineae</taxon>
        <taxon>Choanephoraceae</taxon>
        <taxon>Choanephoroideae</taxon>
        <taxon>Choanephora</taxon>
    </lineage>
</organism>
<comment type="similarity">
    <text evidence="1">Belongs to the PPP4R2 family.</text>
</comment>
<reference evidence="3 4" key="1">
    <citation type="submission" date="2016-03" db="EMBL/GenBank/DDBJ databases">
        <title>Choanephora cucurbitarum.</title>
        <authorList>
            <person name="Min B."/>
            <person name="Park H."/>
            <person name="Park J.-H."/>
            <person name="Shin H.-D."/>
            <person name="Choi I.-G."/>
        </authorList>
    </citation>
    <scope>NUCLEOTIDE SEQUENCE [LARGE SCALE GENOMIC DNA]</scope>
    <source>
        <strain evidence="3 4">KUS-F28377</strain>
    </source>
</reference>
<proteinExistence type="inferred from homology"/>
<dbReference type="GO" id="GO:0005634">
    <property type="term" value="C:nucleus"/>
    <property type="evidence" value="ECO:0007669"/>
    <property type="project" value="TreeGrafter"/>
</dbReference>
<dbReference type="Pfam" id="PF09184">
    <property type="entry name" value="PPP4R2"/>
    <property type="match status" value="1"/>
</dbReference>
<evidence type="ECO:0000256" key="1">
    <source>
        <dbReference type="ARBA" id="ARBA00009207"/>
    </source>
</evidence>
<sequence>MNMTDTFIDRPDLVEIGDAFDSLQADPVLVEIAKTNLIEQTSWDSLKKTIQKTLTEQHRLMADKIPNDLTKQHIDKLCLDIDHILQDQPHCPFTIQRICELVIHPACYYRMYIKYLRAIQKVISIRSSYEDYSYKPPTEMIEEDEEEEEEEEDEEEDLLDDMFENLQTMKVEESRTDLTDFSKHKLAMSASDEDEIMETH</sequence>
<dbReference type="PANTHER" id="PTHR16487">
    <property type="entry name" value="PPP4R2-RELATED PROTEIN"/>
    <property type="match status" value="1"/>
</dbReference>
<dbReference type="GO" id="GO:0005737">
    <property type="term" value="C:cytoplasm"/>
    <property type="evidence" value="ECO:0007669"/>
    <property type="project" value="TreeGrafter"/>
</dbReference>
<dbReference type="Proteomes" id="UP000093000">
    <property type="component" value="Unassembled WGS sequence"/>
</dbReference>
<evidence type="ECO:0008006" key="5">
    <source>
        <dbReference type="Google" id="ProtNLM"/>
    </source>
</evidence>
<dbReference type="PANTHER" id="PTHR16487:SF0">
    <property type="entry name" value="PROTEIN PHOSPHATASE 4 REGULATORY SUBUNIT 2-RELATED"/>
    <property type="match status" value="1"/>
</dbReference>
<evidence type="ECO:0000313" key="3">
    <source>
        <dbReference type="EMBL" id="OBZ90064.1"/>
    </source>
</evidence>
<gene>
    <name evidence="3" type="ORF">A0J61_01888</name>
</gene>
<dbReference type="GO" id="GO:0030289">
    <property type="term" value="C:protein phosphatase 4 complex"/>
    <property type="evidence" value="ECO:0007669"/>
    <property type="project" value="InterPro"/>
</dbReference>
<comment type="caution">
    <text evidence="3">The sequence shown here is derived from an EMBL/GenBank/DDBJ whole genome shotgun (WGS) entry which is preliminary data.</text>
</comment>
<feature type="region of interest" description="Disordered" evidence="2">
    <location>
        <begin position="135"/>
        <end position="158"/>
    </location>
</feature>
<dbReference type="GO" id="GO:0019888">
    <property type="term" value="F:protein phosphatase regulator activity"/>
    <property type="evidence" value="ECO:0007669"/>
    <property type="project" value="InterPro"/>
</dbReference>
<accession>A0A1C7NS50</accession>
<evidence type="ECO:0000313" key="4">
    <source>
        <dbReference type="Proteomes" id="UP000093000"/>
    </source>
</evidence>
<dbReference type="EMBL" id="LUGH01000065">
    <property type="protein sequence ID" value="OBZ90064.1"/>
    <property type="molecule type" value="Genomic_DNA"/>
</dbReference>
<dbReference type="InParanoid" id="A0A1C7NS50"/>
<dbReference type="InterPro" id="IPR015267">
    <property type="entry name" value="PPP4R2"/>
</dbReference>
<feature type="compositionally biased region" description="Acidic residues" evidence="2">
    <location>
        <begin position="140"/>
        <end position="158"/>
    </location>
</feature>
<dbReference type="OrthoDB" id="341898at2759"/>
<evidence type="ECO:0000256" key="2">
    <source>
        <dbReference type="SAM" id="MobiDB-lite"/>
    </source>
</evidence>
<dbReference type="STRING" id="101091.A0A1C7NS50"/>
<keyword evidence="4" id="KW-1185">Reference proteome</keyword>
<name>A0A1C7NS50_9FUNG</name>
<protein>
    <recommendedName>
        <fullName evidence="5">Serine/threonine-protein phosphatase 4 regulatory subunit 2</fullName>
    </recommendedName>
</protein>
<dbReference type="AlphaFoldDB" id="A0A1C7NS50"/>